<dbReference type="AlphaFoldDB" id="A0A1L9P4M4"/>
<accession>A0A1L9P4M4</accession>
<reference evidence="3" key="1">
    <citation type="journal article" date="2017" name="Genome Biol.">
        <title>Comparative genomics reveals high biological diversity and specific adaptations in the industrially and medically important fungal genus Aspergillus.</title>
        <authorList>
            <person name="de Vries R.P."/>
            <person name="Riley R."/>
            <person name="Wiebenga A."/>
            <person name="Aguilar-Osorio G."/>
            <person name="Amillis S."/>
            <person name="Uchima C.A."/>
            <person name="Anderluh G."/>
            <person name="Asadollahi M."/>
            <person name="Askin M."/>
            <person name="Barry K."/>
            <person name="Battaglia E."/>
            <person name="Bayram O."/>
            <person name="Benocci T."/>
            <person name="Braus-Stromeyer S.A."/>
            <person name="Caldana C."/>
            <person name="Canovas D."/>
            <person name="Cerqueira G.C."/>
            <person name="Chen F."/>
            <person name="Chen W."/>
            <person name="Choi C."/>
            <person name="Clum A."/>
            <person name="Dos Santos R.A."/>
            <person name="Damasio A.R."/>
            <person name="Diallinas G."/>
            <person name="Emri T."/>
            <person name="Fekete E."/>
            <person name="Flipphi M."/>
            <person name="Freyberg S."/>
            <person name="Gallo A."/>
            <person name="Gournas C."/>
            <person name="Habgood R."/>
            <person name="Hainaut M."/>
            <person name="Harispe M.L."/>
            <person name="Henrissat B."/>
            <person name="Hilden K.S."/>
            <person name="Hope R."/>
            <person name="Hossain A."/>
            <person name="Karabika E."/>
            <person name="Karaffa L."/>
            <person name="Karanyi Z."/>
            <person name="Krasevec N."/>
            <person name="Kuo A."/>
            <person name="Kusch H."/>
            <person name="LaButti K."/>
            <person name="Lagendijk E.L."/>
            <person name="Lapidus A."/>
            <person name="Levasseur A."/>
            <person name="Lindquist E."/>
            <person name="Lipzen A."/>
            <person name="Logrieco A.F."/>
            <person name="MacCabe A."/>
            <person name="Maekelae M.R."/>
            <person name="Malavazi I."/>
            <person name="Melin P."/>
            <person name="Meyer V."/>
            <person name="Mielnichuk N."/>
            <person name="Miskei M."/>
            <person name="Molnar A.P."/>
            <person name="Mule G."/>
            <person name="Ngan C.Y."/>
            <person name="Orejas M."/>
            <person name="Orosz E."/>
            <person name="Ouedraogo J.P."/>
            <person name="Overkamp K.M."/>
            <person name="Park H.-S."/>
            <person name="Perrone G."/>
            <person name="Piumi F."/>
            <person name="Punt P.J."/>
            <person name="Ram A.F."/>
            <person name="Ramon A."/>
            <person name="Rauscher S."/>
            <person name="Record E."/>
            <person name="Riano-Pachon D.M."/>
            <person name="Robert V."/>
            <person name="Roehrig J."/>
            <person name="Ruller R."/>
            <person name="Salamov A."/>
            <person name="Salih N.S."/>
            <person name="Samson R.A."/>
            <person name="Sandor E."/>
            <person name="Sanguinetti M."/>
            <person name="Schuetze T."/>
            <person name="Sepcic K."/>
            <person name="Shelest E."/>
            <person name="Sherlock G."/>
            <person name="Sophianopoulou V."/>
            <person name="Squina F.M."/>
            <person name="Sun H."/>
            <person name="Susca A."/>
            <person name="Todd R.B."/>
            <person name="Tsang A."/>
            <person name="Unkles S.E."/>
            <person name="van de Wiele N."/>
            <person name="van Rossen-Uffink D."/>
            <person name="Oliveira J.V."/>
            <person name="Vesth T.C."/>
            <person name="Visser J."/>
            <person name="Yu J.-H."/>
            <person name="Zhou M."/>
            <person name="Andersen M.R."/>
            <person name="Archer D.B."/>
            <person name="Baker S.E."/>
            <person name="Benoit I."/>
            <person name="Brakhage A.A."/>
            <person name="Braus G.H."/>
            <person name="Fischer R."/>
            <person name="Frisvad J.C."/>
            <person name="Goldman G.H."/>
            <person name="Houbraken J."/>
            <person name="Oakley B."/>
            <person name="Pocsi I."/>
            <person name="Scazzocchio C."/>
            <person name="Seiboth B."/>
            <person name="vanKuyk P.A."/>
            <person name="Wortman J."/>
            <person name="Dyer P.S."/>
            <person name="Grigoriev I.V."/>
        </authorList>
    </citation>
    <scope>NUCLEOTIDE SEQUENCE [LARGE SCALE GENOMIC DNA]</scope>
    <source>
        <strain evidence="3">CBS 583.65</strain>
    </source>
</reference>
<dbReference type="GeneID" id="63721492"/>
<gene>
    <name evidence="2" type="ORF">ASPVEDRAFT_122415</name>
</gene>
<protein>
    <recommendedName>
        <fullName evidence="1">Dienelactone hydrolase domain-containing protein</fullName>
    </recommendedName>
</protein>
<dbReference type="VEuPathDB" id="FungiDB:ASPVEDRAFT_122415"/>
<dbReference type="InterPro" id="IPR002925">
    <property type="entry name" value="Dienelactn_hydro"/>
</dbReference>
<evidence type="ECO:0000313" key="3">
    <source>
        <dbReference type="Proteomes" id="UP000184073"/>
    </source>
</evidence>
<dbReference type="GO" id="GO:0016787">
    <property type="term" value="F:hydrolase activity"/>
    <property type="evidence" value="ECO:0007669"/>
    <property type="project" value="InterPro"/>
</dbReference>
<dbReference type="STRING" id="1036611.A0A1L9P4M4"/>
<dbReference type="OrthoDB" id="17560at2759"/>
<dbReference type="SUPFAM" id="SSF53474">
    <property type="entry name" value="alpha/beta-Hydrolases"/>
    <property type="match status" value="1"/>
</dbReference>
<evidence type="ECO:0000313" key="2">
    <source>
        <dbReference type="EMBL" id="OJI96469.1"/>
    </source>
</evidence>
<dbReference type="InterPro" id="IPR029058">
    <property type="entry name" value="AB_hydrolase_fold"/>
</dbReference>
<keyword evidence="3" id="KW-1185">Reference proteome</keyword>
<organism evidence="2 3">
    <name type="scientific">Aspergillus versicolor CBS 583.65</name>
    <dbReference type="NCBI Taxonomy" id="1036611"/>
    <lineage>
        <taxon>Eukaryota</taxon>
        <taxon>Fungi</taxon>
        <taxon>Dikarya</taxon>
        <taxon>Ascomycota</taxon>
        <taxon>Pezizomycotina</taxon>
        <taxon>Eurotiomycetes</taxon>
        <taxon>Eurotiomycetidae</taxon>
        <taxon>Eurotiales</taxon>
        <taxon>Aspergillaceae</taxon>
        <taxon>Aspergillus</taxon>
        <taxon>Aspergillus subgen. Nidulantes</taxon>
    </lineage>
</organism>
<dbReference type="Gene3D" id="3.40.50.1820">
    <property type="entry name" value="alpha/beta hydrolase"/>
    <property type="match status" value="1"/>
</dbReference>
<name>A0A1L9P4M4_ASPVE</name>
<feature type="domain" description="Dienelactone hydrolase" evidence="1">
    <location>
        <begin position="34"/>
        <end position="245"/>
    </location>
</feature>
<sequence>MAGGRVALAAWTCPPFQVRNTGMPAGQFKNISGIETYHSYPPGSNTSTKAILFISNLSGISLLENRILADSIAANGYLAVMPDLFEGEAIDEDAGQDLTDWHARHPEEKIDRIINITIRYLREEVGAQRIGGVGYCFGGKYVPRFLSGGRGIDVGFIAHPSFLTETEIEGITNPISIAAGTLDEAFNMSSKVRAENILGSNNVTFQSNLYFAAPHGFAISVNQSNPQQAYVKEASFVQAVTWFNTWL</sequence>
<evidence type="ECO:0000259" key="1">
    <source>
        <dbReference type="Pfam" id="PF01738"/>
    </source>
</evidence>
<proteinExistence type="predicted"/>
<dbReference type="PANTHER" id="PTHR17630">
    <property type="entry name" value="DIENELACTONE HYDROLASE"/>
    <property type="match status" value="1"/>
</dbReference>
<dbReference type="PANTHER" id="PTHR17630:SF44">
    <property type="entry name" value="PROTEIN AIM2"/>
    <property type="match status" value="1"/>
</dbReference>
<dbReference type="EMBL" id="KV878125">
    <property type="protein sequence ID" value="OJI96469.1"/>
    <property type="molecule type" value="Genomic_DNA"/>
</dbReference>
<dbReference type="Proteomes" id="UP000184073">
    <property type="component" value="Unassembled WGS sequence"/>
</dbReference>
<dbReference type="RefSeq" id="XP_040662232.1">
    <property type="nucleotide sequence ID" value="XM_040805981.1"/>
</dbReference>
<dbReference type="Pfam" id="PF01738">
    <property type="entry name" value="DLH"/>
    <property type="match status" value="1"/>
</dbReference>